<dbReference type="EMBL" id="ANLA01000012">
    <property type="protein sequence ID" value="EMQ94989.1"/>
    <property type="molecule type" value="Genomic_DNA"/>
</dbReference>
<comment type="caution">
    <text evidence="1">The sequence shown here is derived from an EMBL/GenBank/DDBJ whole genome shotgun (WGS) entry which is preliminary data.</text>
</comment>
<dbReference type="eggNOG" id="ENOG5032TBK">
    <property type="taxonomic scope" value="Bacteria"/>
</dbReference>
<sequence length="348" mass="39883">MISVNLWSVQNRKVREQNPLLFIYKTVGNNLKMASSKKKRDTLFQKYSDQLNSMDRNGLLDFKLDYEKTFICPVCMNQFSEADLDTSIENFLTLEDAPPKSLGGTANSLSCKKCNNEFGHQIDYHLTEYLNEVDLHSFLPNTGSKATITHKGIKVQGTVKVDENGKITITHLEKVNNPKSLKEYVSKTGDGDITNVEFPATRVEFRKYELALLKTAYFMAFEKYGYPLILSKAFDVIREQLNNPEKEIYPVGFWTRQSVFKKVSSGVYQITSKGFEGFQAIFTLKTKASESGFGVYLPVSNKNYKNIIAKLKEQEAGFSLQYMNYEDSDFFNDEKNLKMCFNYMAKNN</sequence>
<name>M7MZR3_9FLAO</name>
<reference evidence="1 2" key="1">
    <citation type="submission" date="2012-12" db="EMBL/GenBank/DDBJ databases">
        <title>Genome assembly of Formosa sp. AK20.</title>
        <authorList>
            <person name="Kumar R."/>
            <person name="Khatri I."/>
            <person name="Vaidya B."/>
            <person name="Subramanian S."/>
            <person name="Pinnaka A."/>
        </authorList>
    </citation>
    <scope>NUCLEOTIDE SEQUENCE [LARGE SCALE GENOMIC DNA]</scope>
    <source>
        <strain evidence="1 2">AK20</strain>
    </source>
</reference>
<evidence type="ECO:0000313" key="2">
    <source>
        <dbReference type="Proteomes" id="UP000012024"/>
    </source>
</evidence>
<keyword evidence="2" id="KW-1185">Reference proteome</keyword>
<proteinExistence type="predicted"/>
<evidence type="ECO:0000313" key="1">
    <source>
        <dbReference type="EMBL" id="EMQ94989.1"/>
    </source>
</evidence>
<evidence type="ECO:0008006" key="3">
    <source>
        <dbReference type="Google" id="ProtNLM"/>
    </source>
</evidence>
<dbReference type="Proteomes" id="UP000012024">
    <property type="component" value="Unassembled WGS sequence"/>
</dbReference>
<dbReference type="AlphaFoldDB" id="M7MZR3"/>
<dbReference type="PATRIC" id="fig|1137281.3.peg.1608"/>
<accession>M7MZR3</accession>
<gene>
    <name evidence="1" type="ORF">D778_00174</name>
</gene>
<protein>
    <recommendedName>
        <fullName evidence="3">HNH endonuclease 5 domain-containing protein</fullName>
    </recommendedName>
</protein>
<organism evidence="1 2">
    <name type="scientific">Xanthomarina gelatinilytica</name>
    <dbReference type="NCBI Taxonomy" id="1137281"/>
    <lineage>
        <taxon>Bacteria</taxon>
        <taxon>Pseudomonadati</taxon>
        <taxon>Bacteroidota</taxon>
        <taxon>Flavobacteriia</taxon>
        <taxon>Flavobacteriales</taxon>
        <taxon>Flavobacteriaceae</taxon>
        <taxon>Xanthomarina</taxon>
    </lineage>
</organism>